<dbReference type="InterPro" id="IPR029044">
    <property type="entry name" value="Nucleotide-diphossugar_trans"/>
</dbReference>
<evidence type="ECO:0000256" key="4">
    <source>
        <dbReference type="ARBA" id="ARBA00022741"/>
    </source>
</evidence>
<evidence type="ECO:0000256" key="8">
    <source>
        <dbReference type="HAMAP-Rule" id="MF_00316"/>
    </source>
</evidence>
<dbReference type="GO" id="GO:0006777">
    <property type="term" value="P:Mo-molybdopterin cofactor biosynthetic process"/>
    <property type="evidence" value="ECO:0007669"/>
    <property type="project" value="UniProtKB-KW"/>
</dbReference>
<sequence>MEQTLTVALIAGGRGKRMDGQDKGLICLDGKPLVQRIAQQLRAHLSPFEVIAVANRNQPRYAAYVNRVISDDTPGYLGPMMGIYTALKNSQTNRIFVWPCDAPIVCESLIKGICRSVSDNREALIHVPVDNEEKLQPLFGVYHQGLLPALEEAIDAGHLALGRWVREQRHAVVSIEDDYCFTNLNRPQELDAFRALGD</sequence>
<evidence type="ECO:0000256" key="1">
    <source>
        <dbReference type="ARBA" id="ARBA00022490"/>
    </source>
</evidence>
<keyword evidence="5 8" id="KW-0460">Magnesium</keyword>
<dbReference type="PANTHER" id="PTHR19136:SF81">
    <property type="entry name" value="MOLYBDENUM COFACTOR GUANYLYLTRANSFERASE"/>
    <property type="match status" value="1"/>
</dbReference>
<name>A0A1N6H6V9_9GAMM</name>
<feature type="binding site" evidence="8">
    <location>
        <position position="71"/>
    </location>
    <ligand>
        <name>GTP</name>
        <dbReference type="ChEBI" id="CHEBI:37565"/>
    </ligand>
</feature>
<dbReference type="EMBL" id="FSRE01000004">
    <property type="protein sequence ID" value="SIO15425.1"/>
    <property type="molecule type" value="Genomic_DNA"/>
</dbReference>
<keyword evidence="1 8" id="KW-0963">Cytoplasm</keyword>
<dbReference type="CDD" id="cd02503">
    <property type="entry name" value="MobA"/>
    <property type="match status" value="1"/>
</dbReference>
<dbReference type="InterPro" id="IPR025877">
    <property type="entry name" value="MobA-like_NTP_Trfase"/>
</dbReference>
<evidence type="ECO:0000259" key="9">
    <source>
        <dbReference type="Pfam" id="PF12804"/>
    </source>
</evidence>
<dbReference type="HAMAP" id="MF_00316">
    <property type="entry name" value="MobA"/>
    <property type="match status" value="1"/>
</dbReference>
<dbReference type="GO" id="GO:0046872">
    <property type="term" value="F:metal ion binding"/>
    <property type="evidence" value="ECO:0007669"/>
    <property type="project" value="UniProtKB-KW"/>
</dbReference>
<reference evidence="10 11" key="1">
    <citation type="submission" date="2016-11" db="EMBL/GenBank/DDBJ databases">
        <authorList>
            <person name="Jaros S."/>
            <person name="Januszkiewicz K."/>
            <person name="Wedrychowicz H."/>
        </authorList>
    </citation>
    <scope>NUCLEOTIDE SEQUENCE [LARGE SCALE GENOMIC DNA]</scope>
    <source>
        <strain evidence="10 11">DSM 17737</strain>
    </source>
</reference>
<comment type="subcellular location">
    <subcellularLocation>
        <location evidence="8">Cytoplasm</location>
    </subcellularLocation>
</comment>
<evidence type="ECO:0000313" key="11">
    <source>
        <dbReference type="Proteomes" id="UP000198461"/>
    </source>
</evidence>
<evidence type="ECO:0000256" key="6">
    <source>
        <dbReference type="ARBA" id="ARBA00023134"/>
    </source>
</evidence>
<dbReference type="Pfam" id="PF12804">
    <property type="entry name" value="NTP_transf_3"/>
    <property type="match status" value="1"/>
</dbReference>
<evidence type="ECO:0000256" key="3">
    <source>
        <dbReference type="ARBA" id="ARBA00022723"/>
    </source>
</evidence>
<dbReference type="GO" id="GO:0061603">
    <property type="term" value="F:molybdenum cofactor guanylyltransferase activity"/>
    <property type="evidence" value="ECO:0007669"/>
    <property type="project" value="UniProtKB-EC"/>
</dbReference>
<feature type="binding site" evidence="8">
    <location>
        <position position="23"/>
    </location>
    <ligand>
        <name>GTP</name>
        <dbReference type="ChEBI" id="CHEBI:37565"/>
    </ligand>
</feature>
<dbReference type="RefSeq" id="WP_074201861.1">
    <property type="nucleotide sequence ID" value="NZ_FSRE01000004.1"/>
</dbReference>
<dbReference type="GO" id="GO:0005525">
    <property type="term" value="F:GTP binding"/>
    <property type="evidence" value="ECO:0007669"/>
    <property type="project" value="UniProtKB-UniRule"/>
</dbReference>
<dbReference type="Gene3D" id="3.90.550.10">
    <property type="entry name" value="Spore Coat Polysaccharide Biosynthesis Protein SpsA, Chain A"/>
    <property type="match status" value="1"/>
</dbReference>
<keyword evidence="10" id="KW-0548">Nucleotidyltransferase</keyword>
<keyword evidence="4 8" id="KW-0547">Nucleotide-binding</keyword>
<dbReference type="AlphaFoldDB" id="A0A1N6H6V9"/>
<evidence type="ECO:0000313" key="10">
    <source>
        <dbReference type="EMBL" id="SIO15425.1"/>
    </source>
</evidence>
<evidence type="ECO:0000256" key="5">
    <source>
        <dbReference type="ARBA" id="ARBA00022842"/>
    </source>
</evidence>
<dbReference type="GO" id="GO:0005737">
    <property type="term" value="C:cytoplasm"/>
    <property type="evidence" value="ECO:0007669"/>
    <property type="project" value="UniProtKB-SubCell"/>
</dbReference>
<comment type="cofactor">
    <cofactor evidence="8">
        <name>Mg(2+)</name>
        <dbReference type="ChEBI" id="CHEBI:18420"/>
    </cofactor>
</comment>
<feature type="binding site" evidence="8">
    <location>
        <position position="101"/>
    </location>
    <ligand>
        <name>GTP</name>
        <dbReference type="ChEBI" id="CHEBI:37565"/>
    </ligand>
</feature>
<evidence type="ECO:0000256" key="2">
    <source>
        <dbReference type="ARBA" id="ARBA00022679"/>
    </source>
</evidence>
<dbReference type="SUPFAM" id="SSF53448">
    <property type="entry name" value="Nucleotide-diphospho-sugar transferases"/>
    <property type="match status" value="1"/>
</dbReference>
<gene>
    <name evidence="8" type="primary">mobA</name>
    <name evidence="10" type="ORF">SAMN05443662_1581</name>
</gene>
<keyword evidence="11" id="KW-1185">Reference proteome</keyword>
<dbReference type="PANTHER" id="PTHR19136">
    <property type="entry name" value="MOLYBDENUM COFACTOR GUANYLYLTRANSFERASE"/>
    <property type="match status" value="1"/>
</dbReference>
<feature type="domain" description="MobA-like NTP transferase" evidence="9">
    <location>
        <begin position="9"/>
        <end position="168"/>
    </location>
</feature>
<comment type="function">
    <text evidence="8">Transfers a GMP moiety from GTP to Mo-molybdopterin (Mo-MPT) cofactor (Moco or molybdenum cofactor) to form Mo-molybdopterin guanine dinucleotide (Mo-MGD) cofactor.</text>
</comment>
<keyword evidence="2 8" id="KW-0808">Transferase</keyword>
<keyword evidence="6 8" id="KW-0342">GTP-binding</keyword>
<dbReference type="STRING" id="364032.SAMN05443662_1581"/>
<dbReference type="Proteomes" id="UP000198461">
    <property type="component" value="Unassembled WGS sequence"/>
</dbReference>
<comment type="similarity">
    <text evidence="8">Belongs to the MobA family.</text>
</comment>
<protein>
    <recommendedName>
        <fullName evidence="8">Molybdenum cofactor guanylyltransferase</fullName>
        <shortName evidence="8">MoCo guanylyltransferase</shortName>
        <ecNumber evidence="8">2.7.7.77</ecNumber>
    </recommendedName>
    <alternativeName>
        <fullName evidence="8">GTP:molybdopterin guanylyltransferase</fullName>
    </alternativeName>
    <alternativeName>
        <fullName evidence="8">Mo-MPT guanylyltransferase</fullName>
    </alternativeName>
    <alternativeName>
        <fullName evidence="8">Molybdopterin guanylyltransferase</fullName>
    </alternativeName>
    <alternativeName>
        <fullName evidence="8">Molybdopterin-guanine dinucleotide synthase</fullName>
        <shortName evidence="8">MGD synthase</shortName>
    </alternativeName>
</protein>
<accession>A0A1N6H6V9</accession>
<proteinExistence type="inferred from homology"/>
<organism evidence="10 11">
    <name type="scientific">Sulfurivirga caldicuralii</name>
    <dbReference type="NCBI Taxonomy" id="364032"/>
    <lineage>
        <taxon>Bacteria</taxon>
        <taxon>Pseudomonadati</taxon>
        <taxon>Pseudomonadota</taxon>
        <taxon>Gammaproteobacteria</taxon>
        <taxon>Thiotrichales</taxon>
        <taxon>Piscirickettsiaceae</taxon>
        <taxon>Sulfurivirga</taxon>
    </lineage>
</organism>
<keyword evidence="7 8" id="KW-0501">Molybdenum cofactor biosynthesis</keyword>
<feature type="binding site" evidence="8">
    <location>
        <position position="101"/>
    </location>
    <ligand>
        <name>Mg(2+)</name>
        <dbReference type="ChEBI" id="CHEBI:18420"/>
    </ligand>
</feature>
<comment type="domain">
    <text evidence="8">The N-terminal domain determines nucleotide recognition and specific binding, while the C-terminal domain determines the specific binding to the target protein.</text>
</comment>
<comment type="subunit">
    <text evidence="8">Monomer.</text>
</comment>
<keyword evidence="3 8" id="KW-0479">Metal-binding</keyword>
<dbReference type="OrthoDB" id="9788394at2"/>
<evidence type="ECO:0000256" key="7">
    <source>
        <dbReference type="ARBA" id="ARBA00023150"/>
    </source>
</evidence>
<dbReference type="EC" id="2.7.7.77" evidence="8"/>
<comment type="catalytic activity">
    <reaction evidence="8">
        <text>Mo-molybdopterin + GTP + H(+) = Mo-molybdopterin guanine dinucleotide + diphosphate</text>
        <dbReference type="Rhea" id="RHEA:34243"/>
        <dbReference type="ChEBI" id="CHEBI:15378"/>
        <dbReference type="ChEBI" id="CHEBI:33019"/>
        <dbReference type="ChEBI" id="CHEBI:37565"/>
        <dbReference type="ChEBI" id="CHEBI:71302"/>
        <dbReference type="ChEBI" id="CHEBI:71310"/>
        <dbReference type="EC" id="2.7.7.77"/>
    </reaction>
</comment>
<comment type="caution">
    <text evidence="8">Lacks conserved residue(s) required for the propagation of feature annotation.</text>
</comment>
<dbReference type="InterPro" id="IPR013482">
    <property type="entry name" value="Molybde_CF_guanTrfase"/>
</dbReference>
<feature type="binding site" evidence="8">
    <location>
        <begin position="10"/>
        <end position="12"/>
    </location>
    <ligand>
        <name>GTP</name>
        <dbReference type="ChEBI" id="CHEBI:37565"/>
    </ligand>
</feature>